<evidence type="ECO:0000256" key="4">
    <source>
        <dbReference type="ARBA" id="ARBA00022832"/>
    </source>
</evidence>
<dbReference type="PRINTS" id="PR00080">
    <property type="entry name" value="SDRFAMILY"/>
</dbReference>
<dbReference type="InterPro" id="IPR003033">
    <property type="entry name" value="SCP2_sterol-bd_dom"/>
</dbReference>
<dbReference type="InterPro" id="IPR036527">
    <property type="entry name" value="SCP2_sterol-bd_dom_sf"/>
</dbReference>
<sequence>MSIPLSFKGRVAIVTGAGGGLGRGYALLFAQKGASVVVNDLGGDYTGGGKSRMADKVVDEIHTAGGIAVANYDSVEDGDKIVNTAVKNFGRVDIVVNNAGILRDKSFLKMTNDDWDMIQRVHLRGSFMVTRAAWSHMRKQQFGRIIMTSSASGIYGNFGQANYSAAKNGLVGLSHTLAKEGGKYNIHCNVVAPVAGSRMTATVMPEDVMKFLDPLLVAPLVVYLCHESCNETGGLFETAGGWSAQLRNQRTIGYAKRDLTVEDVANNWDKITDFSKNEIPSSGGGTTVAAMERVKASEVTMKHTPTSGGESNMSQYSGKKIGPVSVSYTADQLILYALGVGAKVKHTDNKDLHYLYEGHENFSAVPSYSAIIGMNLSTGMLSTMSLIDYSQVLHGEQAFQIHTPLPAGGVVKGVAKVLEVLDKGKGAVIVVEVKCYDETMKTHFFTAQSSIYVRGAGGYGGKYKSNFPSPSVSIPNRAPDSVIREVIPETQAALYRLSGDKNPLHIDSNFAAMGGFSQPILHGLCSYGHAVRHVIHTYCGNDPSRLTGFKGRFTKPVLPGHTLITEMWESRNDGKVIVRCKIKETGHVVIDGAYADVKFGSNPQVGTPVDDDGDGNALKSSAVFYEIEKRIQKNPQVSNINGIFHWIITKEGKPAADYVIDLKNKPPSLKREAPKSTVDVSITLSDEDFISIVQGKITASDAFFKGKLKVKGNILLTQKLESLLKVGSNL</sequence>
<comment type="subcellular location">
    <subcellularLocation>
        <location evidence="1">Peroxisome</location>
    </subcellularLocation>
</comment>
<accession>A0AAV7JNJ2</accession>
<evidence type="ECO:0000256" key="6">
    <source>
        <dbReference type="ARBA" id="ARBA00023098"/>
    </source>
</evidence>
<dbReference type="InterPro" id="IPR051687">
    <property type="entry name" value="Peroxisomal_Beta-Oxidation"/>
</dbReference>
<name>A0AAV7JNJ2_9METZ</name>
<dbReference type="PRINTS" id="PR00081">
    <property type="entry name" value="GDHRDH"/>
</dbReference>
<dbReference type="Pfam" id="PF01575">
    <property type="entry name" value="MaoC_dehydratas"/>
    <property type="match status" value="1"/>
</dbReference>
<evidence type="ECO:0000313" key="12">
    <source>
        <dbReference type="Proteomes" id="UP001165289"/>
    </source>
</evidence>
<proteinExistence type="inferred from homology"/>
<dbReference type="InterPro" id="IPR020904">
    <property type="entry name" value="Sc_DH/Rdtase_CS"/>
</dbReference>
<dbReference type="Gene3D" id="3.30.1050.10">
    <property type="entry name" value="SCP2 sterol-binding domain"/>
    <property type="match status" value="1"/>
</dbReference>
<dbReference type="AlphaFoldDB" id="A0AAV7JNJ2"/>
<evidence type="ECO:0000256" key="5">
    <source>
        <dbReference type="ARBA" id="ARBA00023002"/>
    </source>
</evidence>
<dbReference type="InterPro" id="IPR002347">
    <property type="entry name" value="SDR_fam"/>
</dbReference>
<comment type="pathway">
    <text evidence="2">Lipid metabolism; fatty acid beta-oxidation.</text>
</comment>
<dbReference type="EMBL" id="JAKMXF010000310">
    <property type="protein sequence ID" value="KAI6650533.1"/>
    <property type="molecule type" value="Genomic_DNA"/>
</dbReference>
<dbReference type="PROSITE" id="PS00061">
    <property type="entry name" value="ADH_SHORT"/>
    <property type="match status" value="1"/>
</dbReference>
<dbReference type="PANTHER" id="PTHR45024">
    <property type="entry name" value="DEHYDROGENASES, SHORT CHAIN"/>
    <property type="match status" value="1"/>
</dbReference>
<dbReference type="InterPro" id="IPR029069">
    <property type="entry name" value="HotDog_dom_sf"/>
</dbReference>
<dbReference type="InterPro" id="IPR036291">
    <property type="entry name" value="NAD(P)-bd_dom_sf"/>
</dbReference>
<dbReference type="SMART" id="SM00822">
    <property type="entry name" value="PKS_KR"/>
    <property type="match status" value="1"/>
</dbReference>
<organism evidence="11 12">
    <name type="scientific">Oopsacas minuta</name>
    <dbReference type="NCBI Taxonomy" id="111878"/>
    <lineage>
        <taxon>Eukaryota</taxon>
        <taxon>Metazoa</taxon>
        <taxon>Porifera</taxon>
        <taxon>Hexactinellida</taxon>
        <taxon>Hexasterophora</taxon>
        <taxon>Lyssacinosida</taxon>
        <taxon>Leucopsacidae</taxon>
        <taxon>Oopsacas</taxon>
    </lineage>
</organism>
<dbReference type="CDD" id="cd05353">
    <property type="entry name" value="hydroxyacyl-CoA-like_DH_SDR_c-like"/>
    <property type="match status" value="1"/>
</dbReference>
<dbReference type="Pfam" id="PF22622">
    <property type="entry name" value="MFE-2_hydrat-2_N"/>
    <property type="match status" value="1"/>
</dbReference>
<dbReference type="Gene3D" id="3.10.129.10">
    <property type="entry name" value="Hotdog Thioesterase"/>
    <property type="match status" value="2"/>
</dbReference>
<dbReference type="SUPFAM" id="SSF55718">
    <property type="entry name" value="SCP-like"/>
    <property type="match status" value="1"/>
</dbReference>
<evidence type="ECO:0000313" key="11">
    <source>
        <dbReference type="EMBL" id="KAI6650533.1"/>
    </source>
</evidence>
<keyword evidence="6" id="KW-0443">Lipid metabolism</keyword>
<keyword evidence="4" id="KW-0276">Fatty acid metabolism</keyword>
<evidence type="ECO:0000256" key="9">
    <source>
        <dbReference type="ARBA" id="ARBA00073497"/>
    </source>
</evidence>
<dbReference type="GO" id="GO:0005777">
    <property type="term" value="C:peroxisome"/>
    <property type="evidence" value="ECO:0007669"/>
    <property type="project" value="UniProtKB-SubCell"/>
</dbReference>
<evidence type="ECO:0000256" key="7">
    <source>
        <dbReference type="ARBA" id="ARBA00023140"/>
    </source>
</evidence>
<evidence type="ECO:0000256" key="8">
    <source>
        <dbReference type="ARBA" id="ARBA00023239"/>
    </source>
</evidence>
<keyword evidence="5" id="KW-0560">Oxidoreductase</keyword>
<evidence type="ECO:0000256" key="1">
    <source>
        <dbReference type="ARBA" id="ARBA00004275"/>
    </source>
</evidence>
<evidence type="ECO:0000256" key="2">
    <source>
        <dbReference type="ARBA" id="ARBA00005005"/>
    </source>
</evidence>
<dbReference type="GO" id="GO:0018812">
    <property type="term" value="F:3-hydroxyacyl-CoA dehydratase activity"/>
    <property type="evidence" value="ECO:0007669"/>
    <property type="project" value="UniProtKB-ARBA"/>
</dbReference>
<dbReference type="SUPFAM" id="SSF54637">
    <property type="entry name" value="Thioesterase/thiol ester dehydrase-isomerase"/>
    <property type="match status" value="2"/>
</dbReference>
<dbReference type="GO" id="GO:0016491">
    <property type="term" value="F:oxidoreductase activity"/>
    <property type="evidence" value="ECO:0007669"/>
    <property type="project" value="UniProtKB-KW"/>
</dbReference>
<keyword evidence="12" id="KW-1185">Reference proteome</keyword>
<keyword evidence="7" id="KW-0576">Peroxisome</keyword>
<dbReference type="FunFam" id="3.40.50.720:FF:000185">
    <property type="entry name" value="peroxisomal multifunctional enzyme type 2"/>
    <property type="match status" value="1"/>
</dbReference>
<dbReference type="Pfam" id="PF00106">
    <property type="entry name" value="adh_short"/>
    <property type="match status" value="1"/>
</dbReference>
<gene>
    <name evidence="11" type="ORF">LOD99_7584</name>
</gene>
<dbReference type="GO" id="GO:0006631">
    <property type="term" value="P:fatty acid metabolic process"/>
    <property type="evidence" value="ECO:0007669"/>
    <property type="project" value="UniProtKB-KW"/>
</dbReference>
<dbReference type="InterPro" id="IPR002539">
    <property type="entry name" value="MaoC-like_dom"/>
</dbReference>
<evidence type="ECO:0000256" key="3">
    <source>
        <dbReference type="ARBA" id="ARBA00006484"/>
    </source>
</evidence>
<keyword evidence="8" id="KW-0456">Lyase</keyword>
<dbReference type="Gene3D" id="1.10.287.4290">
    <property type="match status" value="1"/>
</dbReference>
<evidence type="ECO:0000259" key="10">
    <source>
        <dbReference type="SMART" id="SM00822"/>
    </source>
</evidence>
<dbReference type="PANTHER" id="PTHR45024:SF2">
    <property type="entry name" value="SCP2 DOMAIN-CONTAINING PROTEIN"/>
    <property type="match status" value="1"/>
</dbReference>
<dbReference type="InterPro" id="IPR057326">
    <property type="entry name" value="KR_dom"/>
</dbReference>
<comment type="caution">
    <text evidence="11">The sequence shown here is derived from an EMBL/GenBank/DDBJ whole genome shotgun (WGS) entry which is preliminary data.</text>
</comment>
<dbReference type="SUPFAM" id="SSF51735">
    <property type="entry name" value="NAD(P)-binding Rossmann-fold domains"/>
    <property type="match status" value="1"/>
</dbReference>
<protein>
    <recommendedName>
        <fullName evidence="9">Peroxisomal multifunctional enzyme type 2</fullName>
    </recommendedName>
</protein>
<dbReference type="InterPro" id="IPR054357">
    <property type="entry name" value="MFE-2_N"/>
</dbReference>
<dbReference type="Proteomes" id="UP001165289">
    <property type="component" value="Unassembled WGS sequence"/>
</dbReference>
<reference evidence="11 12" key="1">
    <citation type="journal article" date="2023" name="BMC Biol.">
        <title>The compact genome of the sponge Oopsacas minuta (Hexactinellida) is lacking key metazoan core genes.</title>
        <authorList>
            <person name="Santini S."/>
            <person name="Schenkelaars Q."/>
            <person name="Jourda C."/>
            <person name="Duchesne M."/>
            <person name="Belahbib H."/>
            <person name="Rocher C."/>
            <person name="Selva M."/>
            <person name="Riesgo A."/>
            <person name="Vervoort M."/>
            <person name="Leys S.P."/>
            <person name="Kodjabachian L."/>
            <person name="Le Bivic A."/>
            <person name="Borchiellini C."/>
            <person name="Claverie J.M."/>
            <person name="Renard E."/>
        </authorList>
    </citation>
    <scope>NUCLEOTIDE SEQUENCE [LARGE SCALE GENOMIC DNA]</scope>
    <source>
        <strain evidence="11">SPO-2</strain>
    </source>
</reference>
<dbReference type="Gene3D" id="3.40.50.720">
    <property type="entry name" value="NAD(P)-binding Rossmann-like Domain"/>
    <property type="match status" value="1"/>
</dbReference>
<feature type="domain" description="Ketoreductase" evidence="10">
    <location>
        <begin position="10"/>
        <end position="197"/>
    </location>
</feature>
<comment type="similarity">
    <text evidence="3">Belongs to the short-chain dehydrogenases/reductases (SDR) family.</text>
</comment>
<dbReference type="CDD" id="cd03448">
    <property type="entry name" value="HDE_HSD"/>
    <property type="match status" value="1"/>
</dbReference>
<dbReference type="Pfam" id="PF02036">
    <property type="entry name" value="SCP2"/>
    <property type="match status" value="1"/>
</dbReference>